<proteinExistence type="predicted"/>
<organism evidence="1 2">
    <name type="scientific">Candidatus Scalindua rubra</name>
    <dbReference type="NCBI Taxonomy" id="1872076"/>
    <lineage>
        <taxon>Bacteria</taxon>
        <taxon>Pseudomonadati</taxon>
        <taxon>Planctomycetota</taxon>
        <taxon>Candidatus Brocadiia</taxon>
        <taxon>Candidatus Brocadiales</taxon>
        <taxon>Candidatus Scalinduaceae</taxon>
        <taxon>Candidatus Scalindua</taxon>
    </lineage>
</organism>
<accession>A0A1E3XIG9</accession>
<gene>
    <name evidence="1" type="ORF">SCARUB_00140</name>
</gene>
<evidence type="ECO:0000313" key="2">
    <source>
        <dbReference type="Proteomes" id="UP000094056"/>
    </source>
</evidence>
<reference evidence="1 2" key="1">
    <citation type="submission" date="2016-07" db="EMBL/GenBank/DDBJ databases">
        <title>Draft genome of Scalindua rubra, obtained from a brine-seawater interface in the Red Sea, sheds light on salt adaptation in anammox bacteria.</title>
        <authorList>
            <person name="Speth D.R."/>
            <person name="Lagkouvardos I."/>
            <person name="Wang Y."/>
            <person name="Qian P.-Y."/>
            <person name="Dutilh B.E."/>
            <person name="Jetten M.S."/>
        </authorList>
    </citation>
    <scope>NUCLEOTIDE SEQUENCE [LARGE SCALE GENOMIC DNA]</scope>
    <source>
        <strain evidence="1">BSI-1</strain>
    </source>
</reference>
<protein>
    <submittedName>
        <fullName evidence="1">Uncharacterized protein</fullName>
    </submittedName>
</protein>
<comment type="caution">
    <text evidence="1">The sequence shown here is derived from an EMBL/GenBank/DDBJ whole genome shotgun (WGS) entry which is preliminary data.</text>
</comment>
<dbReference type="EMBL" id="MAYW01000002">
    <property type="protein sequence ID" value="ODS34704.1"/>
    <property type="molecule type" value="Genomic_DNA"/>
</dbReference>
<dbReference type="Proteomes" id="UP000094056">
    <property type="component" value="Unassembled WGS sequence"/>
</dbReference>
<sequence length="60" mass="7342">MMKKDIMLEEIHKIRREMWEKSGCDPHSLIENIQKEAKEFVEECGYRYVETEYGYKKIVK</sequence>
<dbReference type="AlphaFoldDB" id="A0A1E3XIG9"/>
<evidence type="ECO:0000313" key="1">
    <source>
        <dbReference type="EMBL" id="ODS34704.1"/>
    </source>
</evidence>
<name>A0A1E3XIG9_9BACT</name>